<accession>A0A1S8CS91</accession>
<evidence type="ECO:0000313" key="6">
    <source>
        <dbReference type="Proteomes" id="UP000192132"/>
    </source>
</evidence>
<dbReference type="PROSITE" id="PS50943">
    <property type="entry name" value="HTH_CROC1"/>
    <property type="match status" value="1"/>
</dbReference>
<sequence>MLNGHENDNLPHQPNDGRIKLNIARLKEKRKHLGLSQEALALHSFELKIYLSVASIKRAESGKAVLYRTAKQFARLYDIAVEELIIAAFTAPDRVASLPLAAPALLVDDSRSIICLTVHYPHNSGIDIQSILQSRLASAHLPCHVIEAAQALHLIFGSQQASQHDIFNSLRYAWAVYGSLAALDSHAQILLHSAQWYPASNSLKFQHTAMAAPDDWPVATTGPVLWVARGLHVEFQKHALFADAESGNTGFEGPDAENKRQHYLRLLDLTDHCRQCPAFQQLDMSSTCNQCHAGLDQLTLYGRDRELLLMKMAMEDVLQDQLTTVLYIRGVAGVGKSRLIEEFAGLAQQHQVHCYHAWLSDSQHEFQESLLAQLVFNTLDVPLQQRHSNEFITALLNELHLSALQLTALMLLMKVPLAHENPVYTALAASARETLKLEAVAAVLLQLSLRQPLLLVIEDVHWASQLDLEALGQLLILTQEAPIIWLLSSRHEQDPLEQHLRQSIVDLSFTLLDLSPLRPADALQLAEQFPDVDPVYRERCIQHANGNPLFLTQLLRARQMDHLPATLAHLIQGKLDYLSALDRLVLRYASVAGRQVSLPQILAVLEIESYSFDALVKHYLMRALGEDHVFVHNLIAMSIYEAMDATQRINLHLGWAEYYQQRDAASSAFHFQKASDPRAVMQYLLAIQAYYDRLDYQEARQLIEQCLSIDSAHFNDDTRYRLHYLAASTANKLGQTHDARRYYEQAMQLAPNQKKKLTAAIGLIRTLNILEARDHEMALLEQVMPEALAQQDTEVLAQLFNIKANLSFFLGNISDCKTFHNQAIHYAEMTNLQEIRVRSYGGLGDASYAQGHMQTAREYLERSIVLAREHQLLEIETANLFMLATLRIYANETQAALQDAVSAAELSKRVGNRRAEVVSRLTAGWVLISLCQYEQAHVQVSQGLELARAMGAFRFEAFLLESLARLAWVTGQPQDARSYIAQAWQIIEQHQCYAFIGPWILATKALLTDDNPADHAMVQQDLSIAQPILDKGCVGHNYYRFYVAVAEYYLMRNNPVQARVYARKLRDYTADQPCPWSTHFIQLIEQHADWLEAPHDLLRQDAWRRCFASGIQLGLAGVTPHLLQAYQQQTLSQ</sequence>
<dbReference type="InterPro" id="IPR011990">
    <property type="entry name" value="TPR-like_helical_dom_sf"/>
</dbReference>
<dbReference type="GO" id="GO:0004016">
    <property type="term" value="F:adenylate cyclase activity"/>
    <property type="evidence" value="ECO:0007669"/>
    <property type="project" value="TreeGrafter"/>
</dbReference>
<dbReference type="Proteomes" id="UP000192132">
    <property type="component" value="Unassembled WGS sequence"/>
</dbReference>
<dbReference type="SMART" id="SM00028">
    <property type="entry name" value="TPR"/>
    <property type="match status" value="5"/>
</dbReference>
<dbReference type="SUPFAM" id="SSF48452">
    <property type="entry name" value="TPR-like"/>
    <property type="match status" value="2"/>
</dbReference>
<dbReference type="OrthoDB" id="51325at2"/>
<dbReference type="InterPro" id="IPR027417">
    <property type="entry name" value="P-loop_NTPase"/>
</dbReference>
<protein>
    <recommendedName>
        <fullName evidence="4">HTH cro/C1-type domain-containing protein</fullName>
    </recommendedName>
</protein>
<organism evidence="5 6">
    <name type="scientific">Alkanindiges hydrocarboniclasticus</name>
    <dbReference type="NCBI Taxonomy" id="1907941"/>
    <lineage>
        <taxon>Bacteria</taxon>
        <taxon>Pseudomonadati</taxon>
        <taxon>Pseudomonadota</taxon>
        <taxon>Gammaproteobacteria</taxon>
        <taxon>Moraxellales</taxon>
        <taxon>Moraxellaceae</taxon>
        <taxon>Alkanindiges</taxon>
    </lineage>
</organism>
<evidence type="ECO:0000256" key="1">
    <source>
        <dbReference type="ARBA" id="ARBA00022741"/>
    </source>
</evidence>
<dbReference type="STRING" id="1907941.BKE30_11350"/>
<dbReference type="EMBL" id="MLCN01000029">
    <property type="protein sequence ID" value="ONG38756.1"/>
    <property type="molecule type" value="Genomic_DNA"/>
</dbReference>
<keyword evidence="3" id="KW-0802">TPR repeat</keyword>
<keyword evidence="6" id="KW-1185">Reference proteome</keyword>
<dbReference type="GO" id="GO:0005524">
    <property type="term" value="F:ATP binding"/>
    <property type="evidence" value="ECO:0007669"/>
    <property type="project" value="UniProtKB-KW"/>
</dbReference>
<evidence type="ECO:0000256" key="2">
    <source>
        <dbReference type="ARBA" id="ARBA00022840"/>
    </source>
</evidence>
<dbReference type="Pfam" id="PF13191">
    <property type="entry name" value="AAA_16"/>
    <property type="match status" value="1"/>
</dbReference>
<dbReference type="PANTHER" id="PTHR16305:SF28">
    <property type="entry name" value="GUANYLATE CYCLASE DOMAIN-CONTAINING PROTEIN"/>
    <property type="match status" value="1"/>
</dbReference>
<comment type="caution">
    <text evidence="5">The sequence shown here is derived from an EMBL/GenBank/DDBJ whole genome shotgun (WGS) entry which is preliminary data.</text>
</comment>
<evidence type="ECO:0000313" key="5">
    <source>
        <dbReference type="EMBL" id="ONG38756.1"/>
    </source>
</evidence>
<proteinExistence type="predicted"/>
<dbReference type="GO" id="GO:0005737">
    <property type="term" value="C:cytoplasm"/>
    <property type="evidence" value="ECO:0007669"/>
    <property type="project" value="TreeGrafter"/>
</dbReference>
<evidence type="ECO:0000259" key="4">
    <source>
        <dbReference type="PROSITE" id="PS50943"/>
    </source>
</evidence>
<name>A0A1S8CS91_9GAMM</name>
<dbReference type="InterPro" id="IPR001387">
    <property type="entry name" value="Cro/C1-type_HTH"/>
</dbReference>
<dbReference type="GO" id="GO:0003677">
    <property type="term" value="F:DNA binding"/>
    <property type="evidence" value="ECO:0007669"/>
    <property type="project" value="InterPro"/>
</dbReference>
<dbReference type="InterPro" id="IPR041664">
    <property type="entry name" value="AAA_16"/>
</dbReference>
<dbReference type="Pfam" id="PF13181">
    <property type="entry name" value="TPR_8"/>
    <property type="match status" value="1"/>
</dbReference>
<keyword evidence="2" id="KW-0067">ATP-binding</keyword>
<dbReference type="Gene3D" id="1.10.260.40">
    <property type="entry name" value="lambda repressor-like DNA-binding domains"/>
    <property type="match status" value="1"/>
</dbReference>
<reference evidence="5 6" key="1">
    <citation type="submission" date="2016-10" db="EMBL/GenBank/DDBJ databases">
        <title>Draft Genome sequence of Alkanindiges sp. strain H1.</title>
        <authorList>
            <person name="Subhash Y."/>
            <person name="Lee S."/>
        </authorList>
    </citation>
    <scope>NUCLEOTIDE SEQUENCE [LARGE SCALE GENOMIC DNA]</scope>
    <source>
        <strain evidence="5 6">H1</strain>
    </source>
</reference>
<dbReference type="Gene3D" id="3.40.50.300">
    <property type="entry name" value="P-loop containing nucleotide triphosphate hydrolases"/>
    <property type="match status" value="1"/>
</dbReference>
<dbReference type="CDD" id="cd00093">
    <property type="entry name" value="HTH_XRE"/>
    <property type="match status" value="1"/>
</dbReference>
<dbReference type="RefSeq" id="WP_076878719.1">
    <property type="nucleotide sequence ID" value="NZ_MLCN01000029.1"/>
</dbReference>
<keyword evidence="1" id="KW-0547">Nucleotide-binding</keyword>
<dbReference type="AlphaFoldDB" id="A0A1S8CS91"/>
<gene>
    <name evidence="5" type="ORF">BKE30_11350</name>
</gene>
<evidence type="ECO:0000256" key="3">
    <source>
        <dbReference type="PROSITE-ProRule" id="PRU00339"/>
    </source>
</evidence>
<feature type="domain" description="HTH cro/C1-type" evidence="4">
    <location>
        <begin position="26"/>
        <end position="84"/>
    </location>
</feature>
<dbReference type="InterPro" id="IPR010982">
    <property type="entry name" value="Lambda_DNA-bd_dom_sf"/>
</dbReference>
<dbReference type="SMART" id="SM00530">
    <property type="entry name" value="HTH_XRE"/>
    <property type="match status" value="1"/>
</dbReference>
<dbReference type="PANTHER" id="PTHR16305">
    <property type="entry name" value="TESTICULAR SOLUBLE ADENYLYL CYCLASE"/>
    <property type="match status" value="1"/>
</dbReference>
<dbReference type="Gene3D" id="1.25.40.10">
    <property type="entry name" value="Tetratricopeptide repeat domain"/>
    <property type="match status" value="3"/>
</dbReference>
<dbReference type="InterPro" id="IPR019734">
    <property type="entry name" value="TPR_rpt"/>
</dbReference>
<dbReference type="PROSITE" id="PS50005">
    <property type="entry name" value="TPR"/>
    <property type="match status" value="1"/>
</dbReference>
<feature type="repeat" description="TPR" evidence="3">
    <location>
        <begin position="720"/>
        <end position="753"/>
    </location>
</feature>
<dbReference type="SUPFAM" id="SSF52540">
    <property type="entry name" value="P-loop containing nucleoside triphosphate hydrolases"/>
    <property type="match status" value="1"/>
</dbReference>